<evidence type="ECO:0000313" key="2">
    <source>
        <dbReference type="Proteomes" id="UP000256977"/>
    </source>
</evidence>
<evidence type="ECO:0008006" key="3">
    <source>
        <dbReference type="Google" id="ProtNLM"/>
    </source>
</evidence>
<dbReference type="EMBL" id="QRDZ01000027">
    <property type="protein sequence ID" value="RED62987.1"/>
    <property type="molecule type" value="Genomic_DNA"/>
</dbReference>
<comment type="caution">
    <text evidence="1">The sequence shown here is derived from an EMBL/GenBank/DDBJ whole genome shotgun (WGS) entry which is preliminary data.</text>
</comment>
<evidence type="ECO:0000313" key="1">
    <source>
        <dbReference type="EMBL" id="RED62987.1"/>
    </source>
</evidence>
<accession>A0A3D9IMS5</accession>
<gene>
    <name evidence="1" type="ORF">DFP98_12789</name>
</gene>
<name>A0A3D9IMS5_9BACL</name>
<dbReference type="Proteomes" id="UP000256977">
    <property type="component" value="Unassembled WGS sequence"/>
</dbReference>
<dbReference type="OrthoDB" id="2645648at2"/>
<dbReference type="RefSeq" id="WP_116063898.1">
    <property type="nucleotide sequence ID" value="NZ_QRDZ01000027.1"/>
</dbReference>
<keyword evidence="2" id="KW-1185">Reference proteome</keyword>
<protein>
    <recommendedName>
        <fullName evidence="3">Polyprenyl synthetase</fullName>
    </recommendedName>
</protein>
<proteinExistence type="predicted"/>
<dbReference type="AlphaFoldDB" id="A0A3D9IMS5"/>
<organism evidence="1 2">
    <name type="scientific">Cohnella phaseoli</name>
    <dbReference type="NCBI Taxonomy" id="456490"/>
    <lineage>
        <taxon>Bacteria</taxon>
        <taxon>Bacillati</taxon>
        <taxon>Bacillota</taxon>
        <taxon>Bacilli</taxon>
        <taxon>Bacillales</taxon>
        <taxon>Paenibacillaceae</taxon>
        <taxon>Cohnella</taxon>
    </lineage>
</organism>
<sequence length="329" mass="36405">MNGMREVWLGRYEGELARIFAEATDGLSALPAPLADLASSLLKSFNPVASNSGEAGGGTNYICFLLPFWFKELTGCGDDLCRELAVGNVYAMLHFFLLDDVMDAKAVVDLKETRRALALGQMLHEAFKRRYGYYFPAESPLWERYETYLADWACAVADEGDQKADPANPAALARKSAPVKLCAAGMLLVSGRAERLPQMEEALDLALATLQLSDDWADWREDLAEDGERRNAFLTLVRRALELPSNQPLEERLVKRGIYRIGCLRELVGIAKGHHEKLVNMPEVPEALLAFHADIVMGLEKDAIETEERVDQLAAEGGLSMLLSNLSNK</sequence>
<reference evidence="1 2" key="1">
    <citation type="submission" date="2018-07" db="EMBL/GenBank/DDBJ databases">
        <title>Genomic Encyclopedia of Type Strains, Phase III (KMG-III): the genomes of soil and plant-associated and newly described type strains.</title>
        <authorList>
            <person name="Whitman W."/>
        </authorList>
    </citation>
    <scope>NUCLEOTIDE SEQUENCE [LARGE SCALE GENOMIC DNA]</scope>
    <source>
        <strain evidence="1 2">CECT 7287</strain>
    </source>
</reference>